<dbReference type="GO" id="GO:0006281">
    <property type="term" value="P:DNA repair"/>
    <property type="evidence" value="ECO:0007669"/>
    <property type="project" value="InterPro"/>
</dbReference>
<sequence length="234" mass="26231">MIFSKSDSDILDALGSARLVAQFAQENEIVRQNRTFREPLHHVGAILADAALQAGLNYRTVVKTRVDRIVREFPEARTLSGTLRAIASVGVADFLSWRHQTKTLRFICLADLLRNEGIDNFQHLRTWLQDPACREKLLIIHGVGPKTADYLCSLVGLDCIAVDRHIQTFARDAGVTATDYDHLKIVISFAADLLGVPRRHFDASIWAYVSNRSLSTQILQHTAQLPFERPFVAA</sequence>
<gene>
    <name evidence="1" type="ordered locus">RPD_1598</name>
</gene>
<organism evidence="1 2">
    <name type="scientific">Rhodopseudomonas palustris (strain BisB5)</name>
    <dbReference type="NCBI Taxonomy" id="316057"/>
    <lineage>
        <taxon>Bacteria</taxon>
        <taxon>Pseudomonadati</taxon>
        <taxon>Pseudomonadota</taxon>
        <taxon>Alphaproteobacteria</taxon>
        <taxon>Hyphomicrobiales</taxon>
        <taxon>Nitrobacteraceae</taxon>
        <taxon>Rhodopseudomonas</taxon>
    </lineage>
</organism>
<evidence type="ECO:0000313" key="1">
    <source>
        <dbReference type="EMBL" id="ABE38835.1"/>
    </source>
</evidence>
<protein>
    <submittedName>
        <fullName evidence="1">Uncharacterized protein</fullName>
    </submittedName>
</protein>
<dbReference type="HOGENOM" id="CLU_098667_1_0_5"/>
<evidence type="ECO:0000313" key="2">
    <source>
        <dbReference type="Proteomes" id="UP000001818"/>
    </source>
</evidence>
<reference evidence="1 2" key="1">
    <citation type="submission" date="2006-03" db="EMBL/GenBank/DDBJ databases">
        <title>Complete sequence of Rhodopseudomonas palustris BisB5.</title>
        <authorList>
            <consortium name="US DOE Joint Genome Institute"/>
            <person name="Copeland A."/>
            <person name="Lucas S."/>
            <person name="Lapidus A."/>
            <person name="Barry K."/>
            <person name="Detter J.C."/>
            <person name="Glavina del Rio T."/>
            <person name="Hammon N."/>
            <person name="Israni S."/>
            <person name="Dalin E."/>
            <person name="Tice H."/>
            <person name="Pitluck S."/>
            <person name="Chain P."/>
            <person name="Malfatti S."/>
            <person name="Shin M."/>
            <person name="Vergez L."/>
            <person name="Schmutz J."/>
            <person name="Larimer F."/>
            <person name="Land M."/>
            <person name="Hauser L."/>
            <person name="Pelletier D.A."/>
            <person name="Kyrpides N."/>
            <person name="Lykidis A."/>
            <person name="Oda Y."/>
            <person name="Harwood C.S."/>
            <person name="Richardson P."/>
        </authorList>
    </citation>
    <scope>NUCLEOTIDE SEQUENCE [LARGE SCALE GENOMIC DNA]</scope>
    <source>
        <strain evidence="1 2">BisB5</strain>
    </source>
</reference>
<dbReference type="eggNOG" id="COG0177">
    <property type="taxonomic scope" value="Bacteria"/>
</dbReference>
<dbReference type="STRING" id="316057.RPD_1598"/>
<dbReference type="KEGG" id="rpd:RPD_1598"/>
<dbReference type="InterPro" id="IPR011257">
    <property type="entry name" value="DNA_glycosylase"/>
</dbReference>
<name>Q13AQ4_RHOPS</name>
<dbReference type="GO" id="GO:0003824">
    <property type="term" value="F:catalytic activity"/>
    <property type="evidence" value="ECO:0007669"/>
    <property type="project" value="InterPro"/>
</dbReference>
<dbReference type="SUPFAM" id="SSF48150">
    <property type="entry name" value="DNA-glycosylase"/>
    <property type="match status" value="1"/>
</dbReference>
<dbReference type="EMBL" id="CP000283">
    <property type="protein sequence ID" value="ABE38835.1"/>
    <property type="molecule type" value="Genomic_DNA"/>
</dbReference>
<proteinExistence type="predicted"/>
<dbReference type="Gene3D" id="1.10.340.30">
    <property type="entry name" value="Hypothetical protein, domain 2"/>
    <property type="match status" value="1"/>
</dbReference>
<dbReference type="AlphaFoldDB" id="Q13AQ4"/>
<dbReference type="Proteomes" id="UP000001818">
    <property type="component" value="Chromosome"/>
</dbReference>
<accession>Q13AQ4</accession>